<evidence type="ECO:0000313" key="6">
    <source>
        <dbReference type="EMBL" id="EMD16470.1"/>
    </source>
</evidence>
<dbReference type="PANTHER" id="PTHR42756">
    <property type="entry name" value="TRANSCRIPTIONAL REGULATOR, MARR"/>
    <property type="match status" value="1"/>
</dbReference>
<evidence type="ECO:0000256" key="3">
    <source>
        <dbReference type="ARBA" id="ARBA00023163"/>
    </source>
</evidence>
<feature type="coiled-coil region" evidence="4">
    <location>
        <begin position="110"/>
        <end position="137"/>
    </location>
</feature>
<keyword evidence="7" id="KW-1185">Reference proteome</keyword>
<dbReference type="OrthoDB" id="9806864at2"/>
<name>M2Q0L8_9FIRM</name>
<dbReference type="GO" id="GO:0003677">
    <property type="term" value="F:DNA binding"/>
    <property type="evidence" value="ECO:0007669"/>
    <property type="project" value="UniProtKB-KW"/>
</dbReference>
<proteinExistence type="predicted"/>
<reference evidence="6 7" key="1">
    <citation type="submission" date="2013-02" db="EMBL/GenBank/DDBJ databases">
        <title>The Genome Sequence of Lactobacillus catenaformis F0143.</title>
        <authorList>
            <consortium name="The Broad Institute Genome Sequencing Platform"/>
            <person name="Earl A."/>
            <person name="Ward D."/>
            <person name="Feldgarden M."/>
            <person name="Gevers D."/>
            <person name="Izard J."/>
            <person name="Blanton J.M."/>
            <person name="Mathney J."/>
            <person name="Dewhirst F.E."/>
            <person name="Young S.K."/>
            <person name="Zeng Q."/>
            <person name="Gargeya S."/>
            <person name="Fitzgerald M."/>
            <person name="Haas B."/>
            <person name="Abouelleil A."/>
            <person name="Alvarado L."/>
            <person name="Arachchi H.M."/>
            <person name="Berlin A."/>
            <person name="Chapman S.B."/>
            <person name="Gearin G."/>
            <person name="Goldberg J."/>
            <person name="Griggs A."/>
            <person name="Gujja S."/>
            <person name="Hansen M."/>
            <person name="Heiman D."/>
            <person name="Howarth C."/>
            <person name="Larimer J."/>
            <person name="Lui A."/>
            <person name="MacDonald P.J.P."/>
            <person name="McCowen C."/>
            <person name="Montmayeur A."/>
            <person name="Murphy C."/>
            <person name="Neiman D."/>
            <person name="Pearson M."/>
            <person name="Priest M."/>
            <person name="Roberts A."/>
            <person name="Saif S."/>
            <person name="Shea T."/>
            <person name="Sisk P."/>
            <person name="Stolte C."/>
            <person name="Sykes S."/>
            <person name="Wortman J."/>
            <person name="Nusbaum C."/>
            <person name="Birren B."/>
        </authorList>
    </citation>
    <scope>NUCLEOTIDE SEQUENCE [LARGE SCALE GENOMIC DNA]</scope>
    <source>
        <strain evidence="6 7">OT 569</strain>
    </source>
</reference>
<dbReference type="Gene3D" id="1.10.10.10">
    <property type="entry name" value="Winged helix-like DNA-binding domain superfamily/Winged helix DNA-binding domain"/>
    <property type="match status" value="1"/>
</dbReference>
<dbReference type="EMBL" id="AGEJ01000019">
    <property type="protein sequence ID" value="EMD16470.1"/>
    <property type="molecule type" value="Genomic_DNA"/>
</dbReference>
<feature type="domain" description="HTH marR-type" evidence="5">
    <location>
        <begin position="1"/>
        <end position="129"/>
    </location>
</feature>
<evidence type="ECO:0000256" key="4">
    <source>
        <dbReference type="SAM" id="Coils"/>
    </source>
</evidence>
<dbReference type="RefSeq" id="WP_004803160.1">
    <property type="nucleotide sequence ID" value="NZ_AUGJ01000025.1"/>
</dbReference>
<dbReference type="SMART" id="SM00347">
    <property type="entry name" value="HTH_MARR"/>
    <property type="match status" value="1"/>
</dbReference>
<keyword evidence="2" id="KW-0238">DNA-binding</keyword>
<protein>
    <recommendedName>
        <fullName evidence="5">HTH marR-type domain-containing protein</fullName>
    </recommendedName>
</protein>
<evidence type="ECO:0000256" key="1">
    <source>
        <dbReference type="ARBA" id="ARBA00023015"/>
    </source>
</evidence>
<dbReference type="eggNOG" id="COG1846">
    <property type="taxonomic scope" value="Bacteria"/>
</dbReference>
<dbReference type="Proteomes" id="UP000011758">
    <property type="component" value="Unassembled WGS sequence"/>
</dbReference>
<dbReference type="GO" id="GO:0003700">
    <property type="term" value="F:DNA-binding transcription factor activity"/>
    <property type="evidence" value="ECO:0007669"/>
    <property type="project" value="InterPro"/>
</dbReference>
<evidence type="ECO:0000259" key="5">
    <source>
        <dbReference type="PROSITE" id="PS50995"/>
    </source>
</evidence>
<keyword evidence="3" id="KW-0804">Transcription</keyword>
<dbReference type="PRINTS" id="PR00598">
    <property type="entry name" value="HTHMARR"/>
</dbReference>
<dbReference type="PANTHER" id="PTHR42756:SF1">
    <property type="entry name" value="TRANSCRIPTIONAL REPRESSOR OF EMRAB OPERON"/>
    <property type="match status" value="1"/>
</dbReference>
<dbReference type="BioCyc" id="ECAT999415-HMP:GTTI-1259-MONOMER"/>
<dbReference type="STRING" id="999415.HMPREF9943_01225"/>
<evidence type="ECO:0000256" key="2">
    <source>
        <dbReference type="ARBA" id="ARBA00023125"/>
    </source>
</evidence>
<keyword evidence="4" id="KW-0175">Coiled coil</keyword>
<dbReference type="AlphaFoldDB" id="M2Q0L8"/>
<sequence>MKIDIKLTEYIRSAGRFIYDNTGRKAGQKRALYMLAKHSMMTQRELQDYLDIKASSMSEILCKLEAEDFLVRKRSKNDLRQINLTLTESGINQMMNNKKNYEKMIAYLYKDFSKEEKETLCKLLEKLNNNWNELKDDVKFRKMTERKE</sequence>
<dbReference type="SUPFAM" id="SSF46785">
    <property type="entry name" value="Winged helix' DNA-binding domain"/>
    <property type="match status" value="1"/>
</dbReference>
<dbReference type="InterPro" id="IPR036388">
    <property type="entry name" value="WH-like_DNA-bd_sf"/>
</dbReference>
<accession>M2Q0L8</accession>
<keyword evidence="1" id="KW-0805">Transcription regulation</keyword>
<dbReference type="PROSITE" id="PS50995">
    <property type="entry name" value="HTH_MARR_2"/>
    <property type="match status" value="1"/>
</dbReference>
<evidence type="ECO:0000313" key="7">
    <source>
        <dbReference type="Proteomes" id="UP000011758"/>
    </source>
</evidence>
<dbReference type="InterPro" id="IPR036390">
    <property type="entry name" value="WH_DNA-bd_sf"/>
</dbReference>
<gene>
    <name evidence="6" type="ORF">HMPREF9943_01225</name>
</gene>
<dbReference type="Pfam" id="PF01047">
    <property type="entry name" value="MarR"/>
    <property type="match status" value="1"/>
</dbReference>
<organism evidence="6 7">
    <name type="scientific">Eggerthia catenaformis OT 569 = DSM 20559</name>
    <dbReference type="NCBI Taxonomy" id="999415"/>
    <lineage>
        <taxon>Bacteria</taxon>
        <taxon>Bacillati</taxon>
        <taxon>Bacillota</taxon>
        <taxon>Erysipelotrichia</taxon>
        <taxon>Erysipelotrichales</taxon>
        <taxon>Coprobacillaceae</taxon>
        <taxon>Eggerthia</taxon>
    </lineage>
</organism>
<dbReference type="InterPro" id="IPR000835">
    <property type="entry name" value="HTH_MarR-typ"/>
</dbReference>
<comment type="caution">
    <text evidence="6">The sequence shown here is derived from an EMBL/GenBank/DDBJ whole genome shotgun (WGS) entry which is preliminary data.</text>
</comment>